<evidence type="ECO:0000313" key="3">
    <source>
        <dbReference type="Proteomes" id="UP001314263"/>
    </source>
</evidence>
<evidence type="ECO:0000256" key="1">
    <source>
        <dbReference type="ARBA" id="ARBA00093458"/>
    </source>
</evidence>
<dbReference type="PANTHER" id="PTHR15243">
    <property type="entry name" value="SERINE/THREONINE-PROTEIN KINASE 19"/>
    <property type="match status" value="1"/>
</dbReference>
<dbReference type="EMBL" id="CAUYUE010000007">
    <property type="protein sequence ID" value="CAK0782495.1"/>
    <property type="molecule type" value="Genomic_DNA"/>
</dbReference>
<keyword evidence="3" id="KW-1185">Reference proteome</keyword>
<proteinExistence type="inferred from homology"/>
<dbReference type="Pfam" id="PF10494">
    <property type="entry name" value="Stk19"/>
    <property type="match status" value="1"/>
</dbReference>
<sequence length="237" mass="26891">MAATLLLRNQFPCTSTKDVIPFALRSQLYTIVNDRTIVDRELDMLRLRNVLRVIKLTSLKDEYAYLLTEDYTGLVVRMRALQEERGTPSEVLSVLETFTERTLPSTTSIDVSHADLMQHLRDGIGDTGREAKLIEAQLSLLLNVGLLTRHSAAQDRFLFAMPNAGPLVRAIIAGRKEILGILSRRRHPEMFVKELEKRKLRDSRLGMQYHIRDLLGSGQLQKSNTTSGPLLRVVKKL</sequence>
<dbReference type="AlphaFoldDB" id="A0AAV1I569"/>
<evidence type="ECO:0000313" key="2">
    <source>
        <dbReference type="EMBL" id="CAK0782495.1"/>
    </source>
</evidence>
<reference evidence="2 3" key="1">
    <citation type="submission" date="2023-10" db="EMBL/GenBank/DDBJ databases">
        <authorList>
            <person name="Maclean D."/>
            <person name="Macfadyen A."/>
        </authorList>
    </citation>
    <scope>NUCLEOTIDE SEQUENCE [LARGE SCALE GENOMIC DNA]</scope>
</reference>
<accession>A0AAV1I569</accession>
<comment type="similarity">
    <text evidence="1">Belongs to the STK19 family.</text>
</comment>
<dbReference type="InterPro" id="IPR018865">
    <property type="entry name" value="STK19-like"/>
</dbReference>
<protein>
    <submittedName>
        <fullName evidence="2">Uncharacterized protein</fullName>
    </submittedName>
</protein>
<gene>
    <name evidence="2" type="ORF">CVIRNUC_005716</name>
</gene>
<comment type="caution">
    <text evidence="2">The sequence shown here is derived from an EMBL/GenBank/DDBJ whole genome shotgun (WGS) entry which is preliminary data.</text>
</comment>
<dbReference type="PANTHER" id="PTHR15243:SF0">
    <property type="entry name" value="SERINE_THREONINE-PROTEIN KINASE 19"/>
    <property type="match status" value="1"/>
</dbReference>
<dbReference type="Proteomes" id="UP001314263">
    <property type="component" value="Unassembled WGS sequence"/>
</dbReference>
<name>A0AAV1I569_9CHLO</name>
<organism evidence="2 3">
    <name type="scientific">Coccomyxa viridis</name>
    <dbReference type="NCBI Taxonomy" id="1274662"/>
    <lineage>
        <taxon>Eukaryota</taxon>
        <taxon>Viridiplantae</taxon>
        <taxon>Chlorophyta</taxon>
        <taxon>core chlorophytes</taxon>
        <taxon>Trebouxiophyceae</taxon>
        <taxon>Trebouxiophyceae incertae sedis</taxon>
        <taxon>Coccomyxaceae</taxon>
        <taxon>Coccomyxa</taxon>
    </lineage>
</organism>